<dbReference type="Gene3D" id="1.25.40.10">
    <property type="entry name" value="Tetratricopeptide repeat domain"/>
    <property type="match status" value="4"/>
</dbReference>
<dbReference type="EMBL" id="CP055153">
    <property type="protein sequence ID" value="QMU30545.1"/>
    <property type="molecule type" value="Genomic_DNA"/>
</dbReference>
<keyword evidence="2 3" id="KW-0802">TPR repeat</keyword>
<feature type="repeat" description="TPR" evidence="3">
    <location>
        <begin position="325"/>
        <end position="358"/>
    </location>
</feature>
<dbReference type="InterPro" id="IPR024983">
    <property type="entry name" value="CHAT_dom"/>
</dbReference>
<dbReference type="KEGG" id="add:HUW48_22080"/>
<dbReference type="InterPro" id="IPR011990">
    <property type="entry name" value="TPR-like_helical_dom_sf"/>
</dbReference>
<reference evidence="7 8" key="1">
    <citation type="submission" date="2020-08" db="EMBL/GenBank/DDBJ databases">
        <title>Adhaeribacter dokdonensis sp. nov., isolated from the rhizosphere of Elymus tsukushiensis, a plant native to the Dokdo Islands, Republic of Korea.</title>
        <authorList>
            <person name="Ghim S.Y."/>
        </authorList>
    </citation>
    <scope>NUCLEOTIDE SEQUENCE [LARGE SCALE GENOMIC DNA]</scope>
    <source>
        <strain evidence="7 8">KUDC8001</strain>
    </source>
</reference>
<feature type="repeat" description="TPR" evidence="3">
    <location>
        <begin position="367"/>
        <end position="400"/>
    </location>
</feature>
<evidence type="ECO:0000256" key="5">
    <source>
        <dbReference type="SAM" id="SignalP"/>
    </source>
</evidence>
<feature type="compositionally biased region" description="Polar residues" evidence="4">
    <location>
        <begin position="1002"/>
        <end position="1027"/>
    </location>
</feature>
<feature type="domain" description="CHAT" evidence="6">
    <location>
        <begin position="891"/>
        <end position="1242"/>
    </location>
</feature>
<evidence type="ECO:0000256" key="2">
    <source>
        <dbReference type="ARBA" id="ARBA00022803"/>
    </source>
</evidence>
<gene>
    <name evidence="7" type="ORF">HUW48_22080</name>
</gene>
<evidence type="ECO:0000256" key="3">
    <source>
        <dbReference type="PROSITE-ProRule" id="PRU00339"/>
    </source>
</evidence>
<feature type="repeat" description="TPR" evidence="3">
    <location>
        <begin position="199"/>
        <end position="232"/>
    </location>
</feature>
<feature type="repeat" description="TPR" evidence="3">
    <location>
        <begin position="493"/>
        <end position="526"/>
    </location>
</feature>
<organism evidence="7 8">
    <name type="scientific">Adhaeribacter radiodurans</name>
    <dbReference type="NCBI Taxonomy" id="2745197"/>
    <lineage>
        <taxon>Bacteria</taxon>
        <taxon>Pseudomonadati</taxon>
        <taxon>Bacteroidota</taxon>
        <taxon>Cytophagia</taxon>
        <taxon>Cytophagales</taxon>
        <taxon>Hymenobacteraceae</taxon>
        <taxon>Adhaeribacter</taxon>
    </lineage>
</organism>
<evidence type="ECO:0000313" key="8">
    <source>
        <dbReference type="Proteomes" id="UP000514509"/>
    </source>
</evidence>
<feature type="signal peptide" evidence="5">
    <location>
        <begin position="1"/>
        <end position="21"/>
    </location>
</feature>
<feature type="repeat" description="TPR" evidence="3">
    <location>
        <begin position="283"/>
        <end position="316"/>
    </location>
</feature>
<feature type="region of interest" description="Disordered" evidence="4">
    <location>
        <begin position="1002"/>
        <end position="1038"/>
    </location>
</feature>
<sequence>MKASLVIAVALAFFSIRFVQAQNKPIKYDPALARKWYNQALNLQEKGDYNSSILLFEKASALYKKHSQWTKQIDCDNEFSHTLFMMGRYNEALQTANQTLQESLEKFKGDSTKIVKSYINLGNVLQVKGEFEKALAYQVTALRIRRSIFGDTHPDVANSYDQIGTIYFDKGEYDKSLGFHLKSLQIKRILFTETNPNIANSYHYIGGIYLLKSEIDKALEYFNKAVQIRRAAFGEIHKDVAFTYNNIGNTYHQKSEYGTALEYHQKALYIRRLVFGEMHPNVADSYNNIGNVLQVKGEFNKALEYHQKALYIRRTALGENHADVAQSYNYMGIIYQAKGEFDKSLEYHHTALNIRRSALGESSAGVADSYNQLGNVYYDKGEYEKALEYYQKSLYIRRAVFGETHQGVANSYQNMGRMYFIKGEYDQALEFHQQSLHIRRKVFGEKHPNVAFAYNNIGNTYLEKGEYDKALEYHQKALQIRQAVLGETHLRVANSYNDIGNVLAVKGEYDNALEYYQKSLDIRHRALNEIHPDVAESYNKIGMVYQSKREYEKASHYHQKALQSYRGAFGKTHPSVADAYYQLGNVNFHEGAYTQALQQYQQAITAIVPSFSDTTITFNPVFKSQTNSFLVSKTLLTSLQAKAKVLEVQFNQSHNLPDLLLAYQTSCSADSLAHRTQQNFERESDKVAFTSSSVVLYQQALALCLKLYRFTKNKNYLNKAFYFAERGKASVLMTSLAESKAKTFAGIPDSLLKQDQVIRTQIAQYSQRLAGERTKTNEGDSSKLQNYESQLFSIRRQQESLIQQFEEFYPQYYALKYQSATVTPNQLQSQLDTKTALLEYVVSDTLLQVFIVGRDFFKVESVPLDSLFRRRLTAFREGILLQDQDLYEQVAYSLFKILIPSNLPKSINSLIIIPAGELTSLPFEALLTKPADGNLSKPAAYLLSKYTISYAYSAWLLYQRFTQEKATPIKNLLAMAPVFVDSLNDGNDSTILPNTSLQKSSLESTSGTITDNRGILSNTTEQPFSKSNSRKHGVSSKAINSKSLGSRSFRNQEIPPLIASEQEVKTIAHLFQSKGARAKVYLHHQASEEQIKNEEVSGYNYIHLATHGFANEKYPELSGLLFSQGSSNQEDGTLYTGEIYNMRLKAELVTLSACETGLGKLVRGEGVIGLTRALLYAGAKNVVVSLWNVNDGSTAVLMENFYKALLAGYDKAQALQIAKQKLIQQSRYNQPFYWAPFVLIGK</sequence>
<dbReference type="PROSITE" id="PS50005">
    <property type="entry name" value="TPR"/>
    <property type="match status" value="10"/>
</dbReference>
<evidence type="ECO:0000259" key="6">
    <source>
        <dbReference type="Pfam" id="PF12770"/>
    </source>
</evidence>
<dbReference type="PANTHER" id="PTHR45641:SF1">
    <property type="entry name" value="AAA+ ATPASE DOMAIN-CONTAINING PROTEIN"/>
    <property type="match status" value="1"/>
</dbReference>
<dbReference type="Proteomes" id="UP000514509">
    <property type="component" value="Chromosome"/>
</dbReference>
<accession>A0A7L7LDD6</accession>
<dbReference type="Pfam" id="PF12770">
    <property type="entry name" value="CHAT"/>
    <property type="match status" value="1"/>
</dbReference>
<dbReference type="InterPro" id="IPR019734">
    <property type="entry name" value="TPR_rpt"/>
</dbReference>
<evidence type="ECO:0000313" key="7">
    <source>
        <dbReference type="EMBL" id="QMU30545.1"/>
    </source>
</evidence>
<feature type="repeat" description="TPR" evidence="3">
    <location>
        <begin position="577"/>
        <end position="610"/>
    </location>
</feature>
<dbReference type="SUPFAM" id="SSF48452">
    <property type="entry name" value="TPR-like"/>
    <property type="match status" value="2"/>
</dbReference>
<dbReference type="InterPro" id="IPR006597">
    <property type="entry name" value="Sel1-like"/>
</dbReference>
<dbReference type="AlphaFoldDB" id="A0A7L7LDD6"/>
<feature type="repeat" description="TPR" evidence="3">
    <location>
        <begin position="451"/>
        <end position="484"/>
    </location>
</feature>
<dbReference type="RefSeq" id="WP_182412991.1">
    <property type="nucleotide sequence ID" value="NZ_CP055153.1"/>
</dbReference>
<dbReference type="PROSITE" id="PS50293">
    <property type="entry name" value="TPR_REGION"/>
    <property type="match status" value="4"/>
</dbReference>
<feature type="repeat" description="TPR" evidence="3">
    <location>
        <begin position="535"/>
        <end position="568"/>
    </location>
</feature>
<dbReference type="SMART" id="SM00028">
    <property type="entry name" value="TPR"/>
    <property type="match status" value="13"/>
</dbReference>
<dbReference type="Pfam" id="PF13424">
    <property type="entry name" value="TPR_12"/>
    <property type="match status" value="6"/>
</dbReference>
<dbReference type="PANTHER" id="PTHR45641">
    <property type="entry name" value="TETRATRICOPEPTIDE REPEAT PROTEIN (AFU_ORTHOLOGUE AFUA_6G03870)"/>
    <property type="match status" value="1"/>
</dbReference>
<proteinExistence type="predicted"/>
<evidence type="ECO:0000256" key="1">
    <source>
        <dbReference type="ARBA" id="ARBA00022737"/>
    </source>
</evidence>
<keyword evidence="8" id="KW-1185">Reference proteome</keyword>
<name>A0A7L7LDD6_9BACT</name>
<keyword evidence="5" id="KW-0732">Signal</keyword>
<keyword evidence="1" id="KW-0677">Repeat</keyword>
<protein>
    <submittedName>
        <fullName evidence="7">Tetratricopeptide repeat protein</fullName>
    </submittedName>
</protein>
<feature type="repeat" description="TPR" evidence="3">
    <location>
        <begin position="409"/>
        <end position="442"/>
    </location>
</feature>
<feature type="repeat" description="TPR" evidence="3">
    <location>
        <begin position="241"/>
        <end position="274"/>
    </location>
</feature>
<feature type="chain" id="PRO_5029876096" evidence="5">
    <location>
        <begin position="22"/>
        <end position="1242"/>
    </location>
</feature>
<evidence type="ECO:0000256" key="4">
    <source>
        <dbReference type="SAM" id="MobiDB-lite"/>
    </source>
</evidence>
<dbReference type="SMART" id="SM00671">
    <property type="entry name" value="SEL1"/>
    <property type="match status" value="6"/>
</dbReference>